<protein>
    <submittedName>
        <fullName evidence="1">Carboxypeptidase family protein</fullName>
    </submittedName>
</protein>
<comment type="caution">
    <text evidence="1">The sequence shown here is derived from an EMBL/GenBank/DDBJ whole genome shotgun (WGS) entry which is preliminary data.</text>
</comment>
<name>A0A495MIQ8_9FLAO</name>
<dbReference type="RefSeq" id="WP_121374730.1">
    <property type="nucleotide sequence ID" value="NZ_RBLC01000001.1"/>
</dbReference>
<gene>
    <name evidence="1" type="ORF">CLV94_0348</name>
</gene>
<reference evidence="1 2" key="1">
    <citation type="submission" date="2018-10" db="EMBL/GenBank/DDBJ databases">
        <title>Genomic Encyclopedia of Archaeal and Bacterial Type Strains, Phase II (KMG-II): from individual species to whole genera.</title>
        <authorList>
            <person name="Goeker M."/>
        </authorList>
    </citation>
    <scope>NUCLEOTIDE SEQUENCE [LARGE SCALE GENOMIC DNA]</scope>
    <source>
        <strain evidence="1 2">DSM 29537</strain>
    </source>
</reference>
<sequence length="298" mass="32716">MNKTQEARLRMSRAVEAHGDSNAVIIATVPAFQESFLLLKANNAAIVAAFQQEDLVTKGITTDKVEAKKALAMMAIDIALPISAYAVKSGNNELKEKVSFSFSDLFRTKDGQVGSRIRNISDIGKEHLSGLAHYGINQSALDTLEAMIDDYEQKVPNPKNAAAIKKAVRENIKNLFAKNALLLKEHLDKTVVGFKKNYPDFVLAYKANRVIINLSSTSTQLKGKIVDTQGKPIPDAVVALNGTPFTAVTDDNGHYQMKSIPYGMIIVTAKARDYQPFSSRPFQIKRGQINSLDMTLSK</sequence>
<organism evidence="1 2">
    <name type="scientific">Flavobacterium endophyticum</name>
    <dbReference type="NCBI Taxonomy" id="1540163"/>
    <lineage>
        <taxon>Bacteria</taxon>
        <taxon>Pseudomonadati</taxon>
        <taxon>Bacteroidota</taxon>
        <taxon>Flavobacteriia</taxon>
        <taxon>Flavobacteriales</taxon>
        <taxon>Flavobacteriaceae</taxon>
        <taxon>Flavobacterium</taxon>
    </lineage>
</organism>
<dbReference type="OrthoDB" id="9812892at2"/>
<dbReference type="SUPFAM" id="SSF49464">
    <property type="entry name" value="Carboxypeptidase regulatory domain-like"/>
    <property type="match status" value="1"/>
</dbReference>
<dbReference type="EMBL" id="RBLC01000001">
    <property type="protein sequence ID" value="RKS25318.1"/>
    <property type="molecule type" value="Genomic_DNA"/>
</dbReference>
<evidence type="ECO:0000313" key="2">
    <source>
        <dbReference type="Proteomes" id="UP000277579"/>
    </source>
</evidence>
<dbReference type="Gene3D" id="2.60.40.1120">
    <property type="entry name" value="Carboxypeptidase-like, regulatory domain"/>
    <property type="match status" value="1"/>
</dbReference>
<dbReference type="AlphaFoldDB" id="A0A495MIQ8"/>
<dbReference type="GO" id="GO:0004180">
    <property type="term" value="F:carboxypeptidase activity"/>
    <property type="evidence" value="ECO:0007669"/>
    <property type="project" value="UniProtKB-KW"/>
</dbReference>
<evidence type="ECO:0000313" key="1">
    <source>
        <dbReference type="EMBL" id="RKS25318.1"/>
    </source>
</evidence>
<proteinExistence type="predicted"/>
<keyword evidence="1" id="KW-0121">Carboxypeptidase</keyword>
<keyword evidence="2" id="KW-1185">Reference proteome</keyword>
<accession>A0A495MIQ8</accession>
<keyword evidence="1" id="KW-0645">Protease</keyword>
<dbReference type="Proteomes" id="UP000277579">
    <property type="component" value="Unassembled WGS sequence"/>
</dbReference>
<dbReference type="Pfam" id="PF13620">
    <property type="entry name" value="CarboxypepD_reg"/>
    <property type="match status" value="1"/>
</dbReference>
<dbReference type="InterPro" id="IPR008969">
    <property type="entry name" value="CarboxyPept-like_regulatory"/>
</dbReference>
<keyword evidence="1" id="KW-0378">Hydrolase</keyword>